<evidence type="ECO:0008006" key="5">
    <source>
        <dbReference type="Google" id="ProtNLM"/>
    </source>
</evidence>
<feature type="compositionally biased region" description="Polar residues" evidence="1">
    <location>
        <begin position="303"/>
        <end position="312"/>
    </location>
</feature>
<dbReference type="Gene3D" id="3.40.50.1820">
    <property type="entry name" value="alpha/beta hydrolase"/>
    <property type="match status" value="1"/>
</dbReference>
<protein>
    <recommendedName>
        <fullName evidence="5">Alpha/beta hydrolase</fullName>
    </recommendedName>
</protein>
<reference evidence="3" key="1">
    <citation type="submission" date="2023-08" db="EMBL/GenBank/DDBJ databases">
        <title>Isolation and Characterization of Rhodococcus erythropolis MGMM8.</title>
        <authorList>
            <person name="Diabankana R.G.C."/>
            <person name="Afordoanyi D.M."/>
            <person name="Validov S.Z."/>
        </authorList>
    </citation>
    <scope>NUCLEOTIDE SEQUENCE</scope>
    <source>
        <strain evidence="3">MGMM8</strain>
    </source>
</reference>
<evidence type="ECO:0000313" key="4">
    <source>
        <dbReference type="Proteomes" id="UP001230933"/>
    </source>
</evidence>
<evidence type="ECO:0000313" key="3">
    <source>
        <dbReference type="EMBL" id="WMN02048.1"/>
    </source>
</evidence>
<accession>A0AAX3ZZ24</accession>
<gene>
    <name evidence="3" type="ORF">QIE55_30305</name>
</gene>
<dbReference type="SUPFAM" id="SSF53474">
    <property type="entry name" value="alpha/beta-Hydrolases"/>
    <property type="match status" value="1"/>
</dbReference>
<proteinExistence type="predicted"/>
<name>A0AAX3ZZ24_RHOER</name>
<dbReference type="PROSITE" id="PS51257">
    <property type="entry name" value="PROKAR_LIPOPROTEIN"/>
    <property type="match status" value="1"/>
</dbReference>
<evidence type="ECO:0000256" key="1">
    <source>
        <dbReference type="SAM" id="MobiDB-lite"/>
    </source>
</evidence>
<dbReference type="RefSeq" id="WP_308371900.1">
    <property type="nucleotide sequence ID" value="NZ_CP124545.1"/>
</dbReference>
<organism evidence="3 4">
    <name type="scientific">Rhodococcus erythropolis</name>
    <name type="common">Arthrobacter picolinophilus</name>
    <dbReference type="NCBI Taxonomy" id="1833"/>
    <lineage>
        <taxon>Bacteria</taxon>
        <taxon>Bacillati</taxon>
        <taxon>Actinomycetota</taxon>
        <taxon>Actinomycetes</taxon>
        <taxon>Mycobacteriales</taxon>
        <taxon>Nocardiaceae</taxon>
        <taxon>Rhodococcus</taxon>
        <taxon>Rhodococcus erythropolis group</taxon>
    </lineage>
</organism>
<dbReference type="AlphaFoldDB" id="A0AAX3ZZ24"/>
<feature type="chain" id="PRO_5043567733" description="Alpha/beta hydrolase" evidence="2">
    <location>
        <begin position="25"/>
        <end position="361"/>
    </location>
</feature>
<keyword evidence="2" id="KW-0732">Signal</keyword>
<feature type="region of interest" description="Disordered" evidence="1">
    <location>
        <begin position="284"/>
        <end position="314"/>
    </location>
</feature>
<evidence type="ECO:0000256" key="2">
    <source>
        <dbReference type="SAM" id="SignalP"/>
    </source>
</evidence>
<dbReference type="InterPro" id="IPR029058">
    <property type="entry name" value="AB_hydrolase_fold"/>
</dbReference>
<feature type="signal peptide" evidence="2">
    <location>
        <begin position="1"/>
        <end position="24"/>
    </location>
</feature>
<dbReference type="EMBL" id="CP124545">
    <property type="protein sequence ID" value="WMN02048.1"/>
    <property type="molecule type" value="Genomic_DNA"/>
</dbReference>
<sequence length="361" mass="38252">MAASRVIRVPLWTVAALLVSTATACSSEQVGPISVEWLADPTPGVRAAVYQEHPTAITLAGGAEGRDTEELRAVVYFPKEAAGNEHLIFLQHGGRQPCSDPGDSWPCRSENERTPSFLGFGYLGAALAAQGNVVVSISANSTVASADTDHSGAVFNRHTELWRDWNREDSGPFGEVFTDQLDLASIGLIGHSRGGDAVARYASGDAGSPPLLPISAMLLLAPVLPITGQLPTLPDIPTVITEGTCDGDVGRDPSGYVEGRRPAPQGNTVLITIAGANHNFFNTEWSPSNGRADSIDDADPSENPHSPCTATTPRLDENDQRTLAIDIATTTFRAVETNSRVATALTEDLSDRPDIRMAVFD</sequence>
<dbReference type="Proteomes" id="UP001230933">
    <property type="component" value="Chromosome"/>
</dbReference>